<proteinExistence type="predicted"/>
<evidence type="ECO:0000313" key="1">
    <source>
        <dbReference type="EMBL" id="GAQ05260.1"/>
    </source>
</evidence>
<comment type="caution">
    <text evidence="1">The sequence shown here is derived from an EMBL/GenBank/DDBJ whole genome shotgun (WGS) entry which is preliminary data.</text>
</comment>
<dbReference type="EMBL" id="BCLY01000004">
    <property type="protein sequence ID" value="GAQ05260.1"/>
    <property type="molecule type" value="Genomic_DNA"/>
</dbReference>
<dbReference type="Proteomes" id="UP000051487">
    <property type="component" value="Unassembled WGS sequence"/>
</dbReference>
<evidence type="ECO:0000313" key="2">
    <source>
        <dbReference type="Proteomes" id="UP000051487"/>
    </source>
</evidence>
<dbReference type="AlphaFoldDB" id="A0AAN4PIF3"/>
<gene>
    <name evidence="1" type="ORF">ALT_2581</name>
</gene>
<sequence>MTEPDIHPPNFTSCLDQNQSPLFSIIPPEIRREIFAYALAAFEDTNNPYSKDTYFTRPGYDAPHRTHTELLRTCKRVYQEAWFMPFTYAEHAFYLTSYDRAPAQAQSSPRAFQQCLDLIYQMHGKVEAGRIRIFAQLFMLEEGRRMKALLDMTHFYPRSITLTIRYTDFWMWEENQPLYIDAEWVNMICFPESVTRFSMDFESIVRRRDEVEYIANAAAEKWFFRRKDGKFLTADKADMSVSRWTGSSILNGQRWLRDEVRPGQLDYYVVTVVWKVAPELAEAPLPTPCPTVEVPQDFHQPAPPFTAADCVSVAELEDASIAPDTPAEKTWFLLEARRRAMEEAYEDAELQDEGMWSD</sequence>
<organism evidence="1 2">
    <name type="scientific">Aspergillus lentulus</name>
    <dbReference type="NCBI Taxonomy" id="293939"/>
    <lineage>
        <taxon>Eukaryota</taxon>
        <taxon>Fungi</taxon>
        <taxon>Dikarya</taxon>
        <taxon>Ascomycota</taxon>
        <taxon>Pezizomycotina</taxon>
        <taxon>Eurotiomycetes</taxon>
        <taxon>Eurotiomycetidae</taxon>
        <taxon>Eurotiales</taxon>
        <taxon>Aspergillaceae</taxon>
        <taxon>Aspergillus</taxon>
        <taxon>Aspergillus subgen. Fumigati</taxon>
    </lineage>
</organism>
<reference evidence="1 2" key="1">
    <citation type="submission" date="2015-11" db="EMBL/GenBank/DDBJ databases">
        <title>Aspergillus lentulus strain IFM 54703T.</title>
        <authorList>
            <person name="Kusuya Y."/>
            <person name="Sakai K."/>
            <person name="Kamei K."/>
            <person name="Takahashi H."/>
            <person name="Yaguchi T."/>
        </authorList>
    </citation>
    <scope>NUCLEOTIDE SEQUENCE [LARGE SCALE GENOMIC DNA]</scope>
    <source>
        <strain evidence="1 2">IFM 54703</strain>
    </source>
</reference>
<name>A0AAN4PIF3_ASPLE</name>
<protein>
    <submittedName>
        <fullName evidence="1">Uncharacterized protein</fullName>
    </submittedName>
</protein>
<accession>A0AAN4PIF3</accession>